<evidence type="ECO:0000313" key="3">
    <source>
        <dbReference type="Proteomes" id="UP000054516"/>
    </source>
</evidence>
<dbReference type="OrthoDB" id="10039976at2759"/>
<dbReference type="InterPro" id="IPR016181">
    <property type="entry name" value="Acyl_CoA_acyltransferase"/>
</dbReference>
<sequence>MTFEVEPRNWYRDEFLVSTEQRLLQVDAIRDAMDSGLVWWAQAPPADMLLKALQNSLCLGLYELPQSTSDIAGQGDPKQIGLARLITDGVTFGYLTDVYVLPGYQGKGLGRWMMACLDEVVKSWPHLRRMLLVTSGSSLDLYRKTLGMMDWSERTNQNLVLGLANGPAAVHASPERDRQQ</sequence>
<proteinExistence type="predicted"/>
<dbReference type="Proteomes" id="UP000054516">
    <property type="component" value="Unassembled WGS sequence"/>
</dbReference>
<keyword evidence="3" id="KW-1185">Reference proteome</keyword>
<dbReference type="STRING" id="77044.A0A1S8A8L0"/>
<dbReference type="PANTHER" id="PTHR43233">
    <property type="entry name" value="FAMILY N-ACETYLTRANSFERASE, PUTATIVE (AFU_ORTHOLOGUE AFUA_6G03350)-RELATED"/>
    <property type="match status" value="1"/>
</dbReference>
<dbReference type="PROSITE" id="PS51186">
    <property type="entry name" value="GNAT"/>
    <property type="match status" value="1"/>
</dbReference>
<dbReference type="PANTHER" id="PTHR43233:SF1">
    <property type="entry name" value="FAMILY N-ACETYLTRANSFERASE, PUTATIVE (AFU_ORTHOLOGUE AFUA_6G03350)-RELATED"/>
    <property type="match status" value="1"/>
</dbReference>
<dbReference type="AlphaFoldDB" id="A0A1S8A8L0"/>
<organism evidence="2">
    <name type="scientific">Rosellinia necatrix</name>
    <name type="common">White root-rot fungus</name>
    <dbReference type="NCBI Taxonomy" id="77044"/>
    <lineage>
        <taxon>Eukaryota</taxon>
        <taxon>Fungi</taxon>
        <taxon>Dikarya</taxon>
        <taxon>Ascomycota</taxon>
        <taxon>Pezizomycotina</taxon>
        <taxon>Sordariomycetes</taxon>
        <taxon>Xylariomycetidae</taxon>
        <taxon>Xylariales</taxon>
        <taxon>Xylariaceae</taxon>
        <taxon>Rosellinia</taxon>
    </lineage>
</organism>
<feature type="domain" description="N-acetyltransferase" evidence="1">
    <location>
        <begin position="19"/>
        <end position="166"/>
    </location>
</feature>
<dbReference type="InterPro" id="IPR053144">
    <property type="entry name" value="Acetyltransferase_Butenolide"/>
</dbReference>
<reference evidence="2" key="1">
    <citation type="submission" date="2016-03" db="EMBL/GenBank/DDBJ databases">
        <title>Draft genome sequence of Rosellinia necatrix.</title>
        <authorList>
            <person name="Kanematsu S."/>
        </authorList>
    </citation>
    <scope>NUCLEOTIDE SEQUENCE [LARGE SCALE GENOMIC DNA]</scope>
    <source>
        <strain evidence="2">W97</strain>
    </source>
</reference>
<protein>
    <submittedName>
        <fullName evidence="2">Putative acetyltransferase</fullName>
    </submittedName>
</protein>
<dbReference type="CDD" id="cd04301">
    <property type="entry name" value="NAT_SF"/>
    <property type="match status" value="1"/>
</dbReference>
<dbReference type="OMA" id="DMVWWAG"/>
<dbReference type="Pfam" id="PF00583">
    <property type="entry name" value="Acetyltransf_1"/>
    <property type="match status" value="1"/>
</dbReference>
<evidence type="ECO:0000313" key="2">
    <source>
        <dbReference type="EMBL" id="GAW26359.1"/>
    </source>
</evidence>
<gene>
    <name evidence="2" type="ORF">SAMD00023353_2900350</name>
</gene>
<accession>A0A1S8A8L0</accession>
<name>A0A1S8A8L0_ROSNE</name>
<dbReference type="SUPFAM" id="SSF55729">
    <property type="entry name" value="Acyl-CoA N-acyltransferases (Nat)"/>
    <property type="match status" value="1"/>
</dbReference>
<dbReference type="Gene3D" id="3.40.630.30">
    <property type="match status" value="1"/>
</dbReference>
<dbReference type="EMBL" id="DF977474">
    <property type="protein sequence ID" value="GAW26359.1"/>
    <property type="molecule type" value="Genomic_DNA"/>
</dbReference>
<dbReference type="GO" id="GO:0016747">
    <property type="term" value="F:acyltransferase activity, transferring groups other than amino-acyl groups"/>
    <property type="evidence" value="ECO:0007669"/>
    <property type="project" value="InterPro"/>
</dbReference>
<evidence type="ECO:0000259" key="1">
    <source>
        <dbReference type="PROSITE" id="PS51186"/>
    </source>
</evidence>
<keyword evidence="2" id="KW-0808">Transferase</keyword>
<dbReference type="InterPro" id="IPR000182">
    <property type="entry name" value="GNAT_dom"/>
</dbReference>